<evidence type="ECO:0000259" key="7">
    <source>
        <dbReference type="PROSITE" id="PS51866"/>
    </source>
</evidence>
<protein>
    <submittedName>
        <fullName evidence="8">Molybdenum-dependent transcriptional regulator</fullName>
    </submittedName>
</protein>
<dbReference type="PANTHER" id="PTHR30432">
    <property type="entry name" value="TRANSCRIPTIONAL REGULATOR MODE"/>
    <property type="match status" value="1"/>
</dbReference>
<dbReference type="Proteomes" id="UP000238196">
    <property type="component" value="Unassembled WGS sequence"/>
</dbReference>
<dbReference type="InterPro" id="IPR036388">
    <property type="entry name" value="WH-like_DNA-bd_sf"/>
</dbReference>
<reference evidence="8 9" key="1">
    <citation type="submission" date="2018-02" db="EMBL/GenBank/DDBJ databases">
        <title>novel marine gammaproteobacteria from coastal saline agro ecosystem.</title>
        <authorList>
            <person name="Krishnan R."/>
            <person name="Ramesh Kumar N."/>
        </authorList>
    </citation>
    <scope>NUCLEOTIDE SEQUENCE [LARGE SCALE GENOMIC DNA]</scope>
    <source>
        <strain evidence="8 9">228</strain>
    </source>
</reference>
<dbReference type="PIRSF" id="PIRSF005763">
    <property type="entry name" value="Txn_reg_ModE"/>
    <property type="match status" value="1"/>
</dbReference>
<keyword evidence="3 5" id="KW-0500">Molybdenum</keyword>
<dbReference type="Gene3D" id="1.10.10.10">
    <property type="entry name" value="Winged helix-like DNA-binding domain superfamily/Winged helix DNA-binding domain"/>
    <property type="match status" value="1"/>
</dbReference>
<dbReference type="GO" id="GO:0015689">
    <property type="term" value="P:molybdate ion transport"/>
    <property type="evidence" value="ECO:0007669"/>
    <property type="project" value="UniProtKB-UniRule"/>
</dbReference>
<evidence type="ECO:0000313" key="9">
    <source>
        <dbReference type="Proteomes" id="UP000238196"/>
    </source>
</evidence>
<dbReference type="SUPFAM" id="SSF46785">
    <property type="entry name" value="Winged helix' DNA-binding domain"/>
    <property type="match status" value="1"/>
</dbReference>
<organism evidence="8 9">
    <name type="scientific">Proteobacteria bacterium 228</name>
    <dbReference type="NCBI Taxonomy" id="2083153"/>
    <lineage>
        <taxon>Bacteria</taxon>
        <taxon>Pseudomonadati</taxon>
        <taxon>Pseudomonadota</taxon>
    </lineage>
</organism>
<dbReference type="EMBL" id="PRLP01000017">
    <property type="protein sequence ID" value="PPC78297.1"/>
    <property type="molecule type" value="Genomic_DNA"/>
</dbReference>
<dbReference type="InterPro" id="IPR004606">
    <property type="entry name" value="Mop_domain"/>
</dbReference>
<feature type="domain" description="Mop" evidence="7">
    <location>
        <begin position="128"/>
        <end position="194"/>
    </location>
</feature>
<evidence type="ECO:0000256" key="6">
    <source>
        <dbReference type="PIRSR" id="PIRSR005763-1"/>
    </source>
</evidence>
<dbReference type="GO" id="GO:0003700">
    <property type="term" value="F:DNA-binding transcription factor activity"/>
    <property type="evidence" value="ECO:0007669"/>
    <property type="project" value="InterPro"/>
</dbReference>
<comment type="similarity">
    <text evidence="1 5">Belongs to the ModE family.</text>
</comment>
<name>A0A2S5KTV3_9PROT</name>
<evidence type="ECO:0000256" key="3">
    <source>
        <dbReference type="ARBA" id="ARBA00022505"/>
    </source>
</evidence>
<dbReference type="GO" id="GO:0030151">
    <property type="term" value="F:molybdenum ion binding"/>
    <property type="evidence" value="ECO:0007669"/>
    <property type="project" value="UniProtKB-UniRule"/>
</dbReference>
<dbReference type="AlphaFoldDB" id="A0A2S5KTV3"/>
<dbReference type="OrthoDB" id="9800709at2"/>
<dbReference type="PANTHER" id="PTHR30432:SF1">
    <property type="entry name" value="DNA-BINDING TRANSCRIPTIONAL DUAL REGULATOR MODE"/>
    <property type="match status" value="1"/>
</dbReference>
<dbReference type="NCBIfam" id="TIGR00638">
    <property type="entry name" value="Mop"/>
    <property type="match status" value="1"/>
</dbReference>
<evidence type="ECO:0000256" key="1">
    <source>
        <dbReference type="ARBA" id="ARBA00008110"/>
    </source>
</evidence>
<feature type="region of interest" description="Required for dimer formation and molybdate binding" evidence="6">
    <location>
        <begin position="129"/>
        <end position="137"/>
    </location>
</feature>
<accession>A0A2S5KTV3</accession>
<sequence>MSDSSLQVQARLQLHDGQQGIVEAQRLQLLHAIDQCGSINAAAKAVGISYKTAWDWVDTINNLSPQPLVLRSTGGKQGGGTRLTEHGRQMLHSLERLQRAYDQLLADTSGLLGNPEQLRHSLRMMTMRTSARNQLLGTVVSIQHGAVNSDLLLDIGGADRLYVQITRASAETMALAAGSEVVALIKASWVTLVAGDDNIRSSAQNCLRGEVSQLLPGAVNAEVSLNLDGGRSLTAIVPLPALTQLELAPGSRVQAWINPSHILLAIGL</sequence>
<evidence type="ECO:0000313" key="8">
    <source>
        <dbReference type="EMBL" id="PPC78297.1"/>
    </source>
</evidence>
<gene>
    <name evidence="8" type="ORF">C4K68_06605</name>
</gene>
<dbReference type="PROSITE" id="PS51866">
    <property type="entry name" value="MOP"/>
    <property type="match status" value="2"/>
</dbReference>
<evidence type="ECO:0000256" key="2">
    <source>
        <dbReference type="ARBA" id="ARBA00022448"/>
    </source>
</evidence>
<dbReference type="InterPro" id="IPR051815">
    <property type="entry name" value="Molybdate_resp_trans_reg"/>
</dbReference>
<evidence type="ECO:0000256" key="5">
    <source>
        <dbReference type="PIRNR" id="PIRNR005763"/>
    </source>
</evidence>
<dbReference type="InterPro" id="IPR000847">
    <property type="entry name" value="LysR_HTH_N"/>
</dbReference>
<feature type="domain" description="Mop" evidence="7">
    <location>
        <begin position="200"/>
        <end position="266"/>
    </location>
</feature>
<dbReference type="SUPFAM" id="SSF50331">
    <property type="entry name" value="MOP-like"/>
    <property type="match status" value="2"/>
</dbReference>
<dbReference type="Pfam" id="PF00126">
    <property type="entry name" value="HTH_1"/>
    <property type="match status" value="1"/>
</dbReference>
<dbReference type="InterPro" id="IPR016462">
    <property type="entry name" value="ModE"/>
</dbReference>
<comment type="caution">
    <text evidence="8">The sequence shown here is derived from an EMBL/GenBank/DDBJ whole genome shotgun (WGS) entry which is preliminary data.</text>
</comment>
<keyword evidence="2 5" id="KW-0813">Transport</keyword>
<dbReference type="Gene3D" id="2.40.50.100">
    <property type="match status" value="2"/>
</dbReference>
<dbReference type="InterPro" id="IPR036390">
    <property type="entry name" value="WH_DNA-bd_sf"/>
</dbReference>
<dbReference type="Pfam" id="PF03459">
    <property type="entry name" value="TOBE"/>
    <property type="match status" value="2"/>
</dbReference>
<dbReference type="InterPro" id="IPR005116">
    <property type="entry name" value="Transp-assoc_OB_typ1"/>
</dbReference>
<dbReference type="InterPro" id="IPR008995">
    <property type="entry name" value="Mo/tungstate-bd_C_term_dom"/>
</dbReference>
<keyword evidence="4" id="KW-0677">Repeat</keyword>
<proteinExistence type="inferred from homology"/>
<evidence type="ECO:0000256" key="4">
    <source>
        <dbReference type="ARBA" id="ARBA00022737"/>
    </source>
</evidence>